<feature type="transmembrane region" description="Helical" evidence="5">
    <location>
        <begin position="224"/>
        <end position="245"/>
    </location>
</feature>
<dbReference type="EMBL" id="OU015569">
    <property type="protein sequence ID" value="CAG5099999.1"/>
    <property type="molecule type" value="Genomic_DNA"/>
</dbReference>
<feature type="transmembrane region" description="Helical" evidence="5">
    <location>
        <begin position="292"/>
        <end position="311"/>
    </location>
</feature>
<keyword evidence="3 5" id="KW-1133">Transmembrane helix</keyword>
<feature type="transmembrane region" description="Helical" evidence="5">
    <location>
        <begin position="16"/>
        <end position="36"/>
    </location>
</feature>
<dbReference type="InterPro" id="IPR005828">
    <property type="entry name" value="MFS_sugar_transport-like"/>
</dbReference>
<accession>A0ABN7SME1</accession>
<organism evidence="6 7">
    <name type="scientific">Oikopleura dioica</name>
    <name type="common">Tunicate</name>
    <dbReference type="NCBI Taxonomy" id="34765"/>
    <lineage>
        <taxon>Eukaryota</taxon>
        <taxon>Metazoa</taxon>
        <taxon>Chordata</taxon>
        <taxon>Tunicata</taxon>
        <taxon>Appendicularia</taxon>
        <taxon>Copelata</taxon>
        <taxon>Oikopleuridae</taxon>
        <taxon>Oikopleura</taxon>
    </lineage>
</organism>
<dbReference type="Pfam" id="PF00083">
    <property type="entry name" value="Sugar_tr"/>
    <property type="match status" value="1"/>
</dbReference>
<keyword evidence="2 5" id="KW-0812">Transmembrane</keyword>
<evidence type="ECO:0000256" key="2">
    <source>
        <dbReference type="ARBA" id="ARBA00022692"/>
    </source>
</evidence>
<sequence length="360" mass="40848">MSMFAYFGLVTSGTSLQFKICSCVLGICVSALGSYPNMMELSKKSWKWMIGLVNSGMWTASVFWLILVTYFIRDWRLAFKVYSSPMLIAVFYIFYYPESPRWLLEQGRIEEAVDWIMKIAKTNGVQIERSSILEQLQALKPKSPSEKHEEETICNYLKRTAVSGRFFILIWIHSCAMLLWYNIVFATGQMHCCIYVTFAVMVLLEGPLRISYNAILLKRIRRKGIAFFLSASSAFFMIMLVLQKYEEGDEFWIPKLVFGVASKLMIQSYMSYMFTMVSEVSPTFIRARAMSALLAFGNLSSTCAPLILSFFGTSTPIFALIALLSATLIFLLPPVIKSDLPDSLDDAEALALTATRIFAK</sequence>
<reference evidence="6 7" key="1">
    <citation type="submission" date="2021-04" db="EMBL/GenBank/DDBJ databases">
        <authorList>
            <person name="Bliznina A."/>
        </authorList>
    </citation>
    <scope>NUCLEOTIDE SEQUENCE [LARGE SCALE GENOMIC DNA]</scope>
</reference>
<evidence type="ECO:0000313" key="7">
    <source>
        <dbReference type="Proteomes" id="UP001158576"/>
    </source>
</evidence>
<evidence type="ECO:0000256" key="1">
    <source>
        <dbReference type="ARBA" id="ARBA00004141"/>
    </source>
</evidence>
<feature type="transmembrane region" description="Helical" evidence="5">
    <location>
        <begin position="48"/>
        <end position="71"/>
    </location>
</feature>
<dbReference type="PANTHER" id="PTHR24064">
    <property type="entry name" value="SOLUTE CARRIER FAMILY 22 MEMBER"/>
    <property type="match status" value="1"/>
</dbReference>
<evidence type="ECO:0000256" key="3">
    <source>
        <dbReference type="ARBA" id="ARBA00022989"/>
    </source>
</evidence>
<dbReference type="SUPFAM" id="SSF103473">
    <property type="entry name" value="MFS general substrate transporter"/>
    <property type="match status" value="1"/>
</dbReference>
<feature type="transmembrane region" description="Helical" evidence="5">
    <location>
        <begin position="317"/>
        <end position="336"/>
    </location>
</feature>
<keyword evidence="7" id="KW-1185">Reference proteome</keyword>
<dbReference type="Gene3D" id="1.20.1250.20">
    <property type="entry name" value="MFS general substrate transporter like domains"/>
    <property type="match status" value="1"/>
</dbReference>
<proteinExistence type="predicted"/>
<feature type="transmembrane region" description="Helical" evidence="5">
    <location>
        <begin position="166"/>
        <end position="188"/>
    </location>
</feature>
<name>A0ABN7SME1_OIKDI</name>
<gene>
    <name evidence="6" type="ORF">OKIOD_LOCUS8353</name>
</gene>
<keyword evidence="4 5" id="KW-0472">Membrane</keyword>
<protein>
    <submittedName>
        <fullName evidence="6">Oidioi.mRNA.OKI2018_I69.XSR.g16795.t1.cds</fullName>
    </submittedName>
</protein>
<feature type="transmembrane region" description="Helical" evidence="5">
    <location>
        <begin position="77"/>
        <end position="96"/>
    </location>
</feature>
<feature type="transmembrane region" description="Helical" evidence="5">
    <location>
        <begin position="194"/>
        <end position="212"/>
    </location>
</feature>
<dbReference type="InterPro" id="IPR036259">
    <property type="entry name" value="MFS_trans_sf"/>
</dbReference>
<evidence type="ECO:0000256" key="5">
    <source>
        <dbReference type="SAM" id="Phobius"/>
    </source>
</evidence>
<evidence type="ECO:0000313" key="6">
    <source>
        <dbReference type="EMBL" id="CAG5099999.1"/>
    </source>
</evidence>
<dbReference type="Proteomes" id="UP001158576">
    <property type="component" value="Chromosome XSR"/>
</dbReference>
<comment type="subcellular location">
    <subcellularLocation>
        <location evidence="1">Membrane</location>
        <topology evidence="1">Multi-pass membrane protein</topology>
    </subcellularLocation>
</comment>
<evidence type="ECO:0000256" key="4">
    <source>
        <dbReference type="ARBA" id="ARBA00023136"/>
    </source>
</evidence>
<feature type="transmembrane region" description="Helical" evidence="5">
    <location>
        <begin position="251"/>
        <end position="272"/>
    </location>
</feature>